<comment type="caution">
    <text evidence="2">The sequence shown here is derived from an EMBL/GenBank/DDBJ whole genome shotgun (WGS) entry which is preliminary data.</text>
</comment>
<feature type="region of interest" description="Disordered" evidence="1">
    <location>
        <begin position="58"/>
        <end position="86"/>
    </location>
</feature>
<evidence type="ECO:0000256" key="1">
    <source>
        <dbReference type="SAM" id="MobiDB-lite"/>
    </source>
</evidence>
<proteinExistence type="predicted"/>
<dbReference type="GeneID" id="85326078"/>
<feature type="compositionally biased region" description="Basic and acidic residues" evidence="1">
    <location>
        <begin position="73"/>
        <end position="86"/>
    </location>
</feature>
<evidence type="ECO:0000313" key="2">
    <source>
        <dbReference type="EMBL" id="KAK0706294.1"/>
    </source>
</evidence>
<sequence>MSCIHTYFTTLMGGLVDDLEDLVVDAVLTAPGVRRPPGSVVASSPDPPTCGRYPPIKTAGGWVYNPTPPVFDRQPDRGGRQAERGP</sequence>
<gene>
    <name evidence="2" type="ORF">B0T26DRAFT_726135</name>
</gene>
<evidence type="ECO:0000313" key="3">
    <source>
        <dbReference type="Proteomes" id="UP001172101"/>
    </source>
</evidence>
<dbReference type="Proteomes" id="UP001172101">
    <property type="component" value="Unassembled WGS sequence"/>
</dbReference>
<dbReference type="AlphaFoldDB" id="A0AA40DJV6"/>
<dbReference type="RefSeq" id="XP_060291388.1">
    <property type="nucleotide sequence ID" value="XM_060442808.1"/>
</dbReference>
<keyword evidence="3" id="KW-1185">Reference proteome</keyword>
<accession>A0AA40DJV6</accession>
<protein>
    <submittedName>
        <fullName evidence="2">Uncharacterized protein</fullName>
    </submittedName>
</protein>
<name>A0AA40DJV6_9PEZI</name>
<dbReference type="EMBL" id="JAUIRO010000007">
    <property type="protein sequence ID" value="KAK0706294.1"/>
    <property type="molecule type" value="Genomic_DNA"/>
</dbReference>
<reference evidence="2" key="1">
    <citation type="submission" date="2023-06" db="EMBL/GenBank/DDBJ databases">
        <title>Genome-scale phylogeny and comparative genomics of the fungal order Sordariales.</title>
        <authorList>
            <consortium name="Lawrence Berkeley National Laboratory"/>
            <person name="Hensen N."/>
            <person name="Bonometti L."/>
            <person name="Westerberg I."/>
            <person name="Brannstrom I.O."/>
            <person name="Guillou S."/>
            <person name="Cros-Aarteil S."/>
            <person name="Calhoun S."/>
            <person name="Haridas S."/>
            <person name="Kuo A."/>
            <person name="Mondo S."/>
            <person name="Pangilinan J."/>
            <person name="Riley R."/>
            <person name="LaButti K."/>
            <person name="Andreopoulos B."/>
            <person name="Lipzen A."/>
            <person name="Chen C."/>
            <person name="Yanf M."/>
            <person name="Daum C."/>
            <person name="Ng V."/>
            <person name="Clum A."/>
            <person name="Steindorff A."/>
            <person name="Ohm R."/>
            <person name="Martin F."/>
            <person name="Silar P."/>
            <person name="Natvig D."/>
            <person name="Lalanne C."/>
            <person name="Gautier V."/>
            <person name="Ament-velasquez S.L."/>
            <person name="Kruys A."/>
            <person name="Hutchinson M.I."/>
            <person name="Powell A.J."/>
            <person name="Barry K."/>
            <person name="Miller A.N."/>
            <person name="Grigoriev I.V."/>
            <person name="Debuchy R."/>
            <person name="Gladieux P."/>
            <person name="Thoren M.H."/>
            <person name="Johannesson H."/>
        </authorList>
    </citation>
    <scope>NUCLEOTIDE SEQUENCE</scope>
    <source>
        <strain evidence="2">SMH2392-1A</strain>
    </source>
</reference>
<organism evidence="2 3">
    <name type="scientific">Lasiosphaeria miniovina</name>
    <dbReference type="NCBI Taxonomy" id="1954250"/>
    <lineage>
        <taxon>Eukaryota</taxon>
        <taxon>Fungi</taxon>
        <taxon>Dikarya</taxon>
        <taxon>Ascomycota</taxon>
        <taxon>Pezizomycotina</taxon>
        <taxon>Sordariomycetes</taxon>
        <taxon>Sordariomycetidae</taxon>
        <taxon>Sordariales</taxon>
        <taxon>Lasiosphaeriaceae</taxon>
        <taxon>Lasiosphaeria</taxon>
    </lineage>
</organism>